<sequence>MRTFLAALFTLVTLAMTPPAFAQQKTGTAPARGEVAVKVALLNLDMIRAKAKVTKNVGEQIKKYHDAIQQDIKKEEDTLRGVEQELNRKRTLLAPEAYAAERRKFEQRLSKVQAEVQQRLQALNKVRLAANEAINKALIEVIKKVSEENHLTLVLNAQQTIFYATALDISDIVLERLDKKLPAFKVAKPDK</sequence>
<dbReference type="GO" id="GO:0051082">
    <property type="term" value="F:unfolded protein binding"/>
    <property type="evidence" value="ECO:0007669"/>
    <property type="project" value="InterPro"/>
</dbReference>
<keyword evidence="6" id="KW-1185">Reference proteome</keyword>
<evidence type="ECO:0000313" key="5">
    <source>
        <dbReference type="EMBL" id="TCS64162.1"/>
    </source>
</evidence>
<reference evidence="5 6" key="1">
    <citation type="submission" date="2019-03" db="EMBL/GenBank/DDBJ databases">
        <title>Genomic Encyclopedia of Type Strains, Phase IV (KMG-IV): sequencing the most valuable type-strain genomes for metagenomic binning, comparative biology and taxonomic classification.</title>
        <authorList>
            <person name="Goeker M."/>
        </authorList>
    </citation>
    <scope>NUCLEOTIDE SEQUENCE [LARGE SCALE GENOMIC DNA]</scope>
    <source>
        <strain evidence="5 6">DSM 101688</strain>
    </source>
</reference>
<dbReference type="InterPro" id="IPR024930">
    <property type="entry name" value="Skp_dom_sf"/>
</dbReference>
<dbReference type="Proteomes" id="UP000295304">
    <property type="component" value="Unassembled WGS sequence"/>
</dbReference>
<comment type="caution">
    <text evidence="5">The sequence shown here is derived from an EMBL/GenBank/DDBJ whole genome shotgun (WGS) entry which is preliminary data.</text>
</comment>
<evidence type="ECO:0000313" key="6">
    <source>
        <dbReference type="Proteomes" id="UP000295304"/>
    </source>
</evidence>
<dbReference type="OrthoDB" id="8478823at2"/>
<comment type="similarity">
    <text evidence="1">Belongs to the Skp family.</text>
</comment>
<feature type="chain" id="PRO_5020552619" evidence="4">
    <location>
        <begin position="23"/>
        <end position="191"/>
    </location>
</feature>
<keyword evidence="2 4" id="KW-0732">Signal</keyword>
<dbReference type="InterPro" id="IPR005632">
    <property type="entry name" value="Chaperone_Skp"/>
</dbReference>
<evidence type="ECO:0000256" key="4">
    <source>
        <dbReference type="SAM" id="SignalP"/>
    </source>
</evidence>
<accession>A0A4R3JE66</accession>
<evidence type="ECO:0000256" key="2">
    <source>
        <dbReference type="ARBA" id="ARBA00022729"/>
    </source>
</evidence>
<dbReference type="GO" id="GO:0050821">
    <property type="term" value="P:protein stabilization"/>
    <property type="evidence" value="ECO:0007669"/>
    <property type="project" value="TreeGrafter"/>
</dbReference>
<protein>
    <submittedName>
        <fullName evidence="5">Periplasmic chaperone for outer membrane proteins Skp</fullName>
    </submittedName>
</protein>
<evidence type="ECO:0000256" key="3">
    <source>
        <dbReference type="SAM" id="Coils"/>
    </source>
</evidence>
<dbReference type="PANTHER" id="PTHR35089:SF1">
    <property type="entry name" value="CHAPERONE PROTEIN SKP"/>
    <property type="match status" value="1"/>
</dbReference>
<name>A0A4R3JE66_9PROT</name>
<organism evidence="5 6">
    <name type="scientific">Varunaivibrio sulfuroxidans</name>
    <dbReference type="NCBI Taxonomy" id="1773489"/>
    <lineage>
        <taxon>Bacteria</taxon>
        <taxon>Pseudomonadati</taxon>
        <taxon>Pseudomonadota</taxon>
        <taxon>Alphaproteobacteria</taxon>
        <taxon>Rhodospirillales</taxon>
        <taxon>Magnetovibrionaceae</taxon>
        <taxon>Varunaivibrio</taxon>
    </lineage>
</organism>
<gene>
    <name evidence="5" type="ORF">EDD55_102204</name>
</gene>
<keyword evidence="3" id="KW-0175">Coiled coil</keyword>
<dbReference type="AlphaFoldDB" id="A0A4R3JE66"/>
<feature type="coiled-coil region" evidence="3">
    <location>
        <begin position="65"/>
        <end position="92"/>
    </location>
</feature>
<dbReference type="Pfam" id="PF03938">
    <property type="entry name" value="OmpH"/>
    <property type="match status" value="1"/>
</dbReference>
<evidence type="ECO:0000256" key="1">
    <source>
        <dbReference type="ARBA" id="ARBA00009091"/>
    </source>
</evidence>
<dbReference type="RefSeq" id="WP_132938121.1">
    <property type="nucleotide sequence ID" value="NZ_CP119676.1"/>
</dbReference>
<dbReference type="SUPFAM" id="SSF111384">
    <property type="entry name" value="OmpH-like"/>
    <property type="match status" value="1"/>
</dbReference>
<dbReference type="Gene3D" id="3.30.910.20">
    <property type="entry name" value="Skp domain"/>
    <property type="match status" value="1"/>
</dbReference>
<feature type="signal peptide" evidence="4">
    <location>
        <begin position="1"/>
        <end position="22"/>
    </location>
</feature>
<dbReference type="PANTHER" id="PTHR35089">
    <property type="entry name" value="CHAPERONE PROTEIN SKP"/>
    <property type="match status" value="1"/>
</dbReference>
<dbReference type="GO" id="GO:0005829">
    <property type="term" value="C:cytosol"/>
    <property type="evidence" value="ECO:0007669"/>
    <property type="project" value="TreeGrafter"/>
</dbReference>
<dbReference type="SMART" id="SM00935">
    <property type="entry name" value="OmpH"/>
    <property type="match status" value="1"/>
</dbReference>
<dbReference type="EMBL" id="SLZW01000002">
    <property type="protein sequence ID" value="TCS64162.1"/>
    <property type="molecule type" value="Genomic_DNA"/>
</dbReference>
<proteinExistence type="inferred from homology"/>